<dbReference type="EMBL" id="KY091877">
    <property type="protein sequence ID" value="APX39114.1"/>
    <property type="molecule type" value="Genomic_DNA"/>
</dbReference>
<sequence length="50" mass="5821">MLLLSGESIIMYVTSLTLKGTFSLFCDVCEKRFFAFWLYSLTTFYSFTVV</sequence>
<keyword evidence="1" id="KW-0496">Mitochondrion</keyword>
<name>A0A1P8NLW4_DREPO</name>
<proteinExistence type="predicted"/>
<protein>
    <submittedName>
        <fullName evidence="1">Uncharacterized protein</fullName>
    </submittedName>
</protein>
<evidence type="ECO:0000313" key="1">
    <source>
        <dbReference type="EMBL" id="APX39114.1"/>
    </source>
</evidence>
<geneLocation type="mitochondrion" evidence="1"/>
<accession>A0A1P8NLW4</accession>
<dbReference type="AlphaFoldDB" id="A0A1P8NLW4"/>
<organism evidence="1">
    <name type="scientific">Dreissena polymorpha</name>
    <name type="common">Zebra mussel</name>
    <name type="synonym">Mytilus polymorpha</name>
    <dbReference type="NCBI Taxonomy" id="45954"/>
    <lineage>
        <taxon>Eukaryota</taxon>
        <taxon>Metazoa</taxon>
        <taxon>Spiralia</taxon>
        <taxon>Lophotrochozoa</taxon>
        <taxon>Mollusca</taxon>
        <taxon>Bivalvia</taxon>
        <taxon>Autobranchia</taxon>
        <taxon>Heteroconchia</taxon>
        <taxon>Euheterodonta</taxon>
        <taxon>Imparidentia</taxon>
        <taxon>Neoheterodontei</taxon>
        <taxon>Myida</taxon>
        <taxon>Dreissenoidea</taxon>
        <taxon>Dreissenidae</taxon>
        <taxon>Dreissena</taxon>
    </lineage>
</organism>
<reference evidence="1" key="1">
    <citation type="journal article" date="2017" name="Hydrobiologia">
        <title>Next-generation sequencing of Dreissena polymorpha transcriptome sheds light on its mitochondrial DNA.</title>
        <authorList>
            <person name="Soroka M."/>
            <person name="Rymaszewska A."/>
            <person name="Sanko T."/>
            <person name="Przylucka A."/>
            <person name="Lubosny M."/>
            <person name="Smietanka B."/>
            <person name="Burzynski A."/>
        </authorList>
    </citation>
    <scope>NUCLEOTIDE SEQUENCE</scope>
</reference>